<reference evidence="3" key="2">
    <citation type="journal article" date="2008" name="Nucleic Acids Res.">
        <title>The rice annotation project database (RAP-DB): 2008 update.</title>
        <authorList>
            <consortium name="The rice annotation project (RAP)"/>
        </authorList>
    </citation>
    <scope>GENOME REANNOTATION</scope>
    <source>
        <strain evidence="3">cv. Nipponbare</strain>
    </source>
</reference>
<evidence type="ECO:0000313" key="2">
    <source>
        <dbReference type="EMBL" id="BAD67912.1"/>
    </source>
</evidence>
<gene>
    <name evidence="2" type="primary">OSJNBa0019F11.21</name>
</gene>
<dbReference type="EMBL" id="AP002837">
    <property type="protein sequence ID" value="BAD67912.1"/>
    <property type="molecule type" value="Genomic_DNA"/>
</dbReference>
<feature type="compositionally biased region" description="Gly residues" evidence="1">
    <location>
        <begin position="65"/>
        <end position="77"/>
    </location>
</feature>
<reference evidence="3" key="1">
    <citation type="journal article" date="2005" name="Nature">
        <title>The map-based sequence of the rice genome.</title>
        <authorList>
            <consortium name="International rice genome sequencing project (IRGSP)"/>
            <person name="Matsumoto T."/>
            <person name="Wu J."/>
            <person name="Kanamori H."/>
            <person name="Katayose Y."/>
            <person name="Fujisawa M."/>
            <person name="Namiki N."/>
            <person name="Mizuno H."/>
            <person name="Yamamoto K."/>
            <person name="Antonio B.A."/>
            <person name="Baba T."/>
            <person name="Sakata K."/>
            <person name="Nagamura Y."/>
            <person name="Aoki H."/>
            <person name="Arikawa K."/>
            <person name="Arita K."/>
            <person name="Bito T."/>
            <person name="Chiden Y."/>
            <person name="Fujitsuka N."/>
            <person name="Fukunaka R."/>
            <person name="Hamada M."/>
            <person name="Harada C."/>
            <person name="Hayashi A."/>
            <person name="Hijishita S."/>
            <person name="Honda M."/>
            <person name="Hosokawa S."/>
            <person name="Ichikawa Y."/>
            <person name="Idonuma A."/>
            <person name="Iijima M."/>
            <person name="Ikeda M."/>
            <person name="Ikeno M."/>
            <person name="Ito K."/>
            <person name="Ito S."/>
            <person name="Ito T."/>
            <person name="Ito Y."/>
            <person name="Ito Y."/>
            <person name="Iwabuchi A."/>
            <person name="Kamiya K."/>
            <person name="Karasawa W."/>
            <person name="Kurita K."/>
            <person name="Katagiri S."/>
            <person name="Kikuta A."/>
            <person name="Kobayashi H."/>
            <person name="Kobayashi N."/>
            <person name="Machita K."/>
            <person name="Maehara T."/>
            <person name="Masukawa M."/>
            <person name="Mizubayashi T."/>
            <person name="Mukai Y."/>
            <person name="Nagasaki H."/>
            <person name="Nagata Y."/>
            <person name="Naito S."/>
            <person name="Nakashima M."/>
            <person name="Nakama Y."/>
            <person name="Nakamichi Y."/>
            <person name="Nakamura M."/>
            <person name="Meguro A."/>
            <person name="Negishi M."/>
            <person name="Ohta I."/>
            <person name="Ohta T."/>
            <person name="Okamoto M."/>
            <person name="Ono N."/>
            <person name="Saji S."/>
            <person name="Sakaguchi M."/>
            <person name="Sakai K."/>
            <person name="Shibata M."/>
            <person name="Shimokawa T."/>
            <person name="Song J."/>
            <person name="Takazaki Y."/>
            <person name="Terasawa K."/>
            <person name="Tsugane M."/>
            <person name="Tsuji K."/>
            <person name="Ueda S."/>
            <person name="Waki K."/>
            <person name="Yamagata H."/>
            <person name="Yamamoto M."/>
            <person name="Yamamoto S."/>
            <person name="Yamane H."/>
            <person name="Yoshiki S."/>
            <person name="Yoshihara R."/>
            <person name="Yukawa K."/>
            <person name="Zhong H."/>
            <person name="Yano M."/>
            <person name="Yuan Q."/>
            <person name="Ouyang S."/>
            <person name="Liu J."/>
            <person name="Jones K.M."/>
            <person name="Gansberger K."/>
            <person name="Moffat K."/>
            <person name="Hill J."/>
            <person name="Bera J."/>
            <person name="Fadrosh D."/>
            <person name="Jin S."/>
            <person name="Johri S."/>
            <person name="Kim M."/>
            <person name="Overton L."/>
            <person name="Reardon M."/>
            <person name="Tsitrin T."/>
            <person name="Vuong H."/>
            <person name="Weaver B."/>
            <person name="Ciecko A."/>
            <person name="Tallon L."/>
            <person name="Jackson J."/>
            <person name="Pai G."/>
            <person name="Aken S.V."/>
            <person name="Utterback T."/>
            <person name="Reidmuller S."/>
            <person name="Feldblyum T."/>
            <person name="Hsiao J."/>
            <person name="Zismann V."/>
            <person name="Iobst S."/>
            <person name="de Vazeille A.R."/>
            <person name="Buell C.R."/>
            <person name="Ying K."/>
            <person name="Li Y."/>
            <person name="Lu T."/>
            <person name="Huang Y."/>
            <person name="Zhao Q."/>
            <person name="Feng Q."/>
            <person name="Zhang L."/>
            <person name="Zhu J."/>
            <person name="Weng Q."/>
            <person name="Mu J."/>
            <person name="Lu Y."/>
            <person name="Fan D."/>
            <person name="Liu Y."/>
            <person name="Guan J."/>
            <person name="Zhang Y."/>
            <person name="Yu S."/>
            <person name="Liu X."/>
            <person name="Zhang Y."/>
            <person name="Hong G."/>
            <person name="Han B."/>
            <person name="Choisne N."/>
            <person name="Demange N."/>
            <person name="Orjeda G."/>
            <person name="Samain S."/>
            <person name="Cattolico L."/>
            <person name="Pelletier E."/>
            <person name="Couloux A."/>
            <person name="Segurens B."/>
            <person name="Wincker P."/>
            <person name="D'Hont A."/>
            <person name="Scarpelli C."/>
            <person name="Weissenbach J."/>
            <person name="Salanoubat M."/>
            <person name="Quetier F."/>
            <person name="Yu Y."/>
            <person name="Kim H.R."/>
            <person name="Rambo T."/>
            <person name="Currie J."/>
            <person name="Collura K."/>
            <person name="Luo M."/>
            <person name="Yang T."/>
            <person name="Ammiraju J.S.S."/>
            <person name="Engler F."/>
            <person name="Soderlund C."/>
            <person name="Wing R.A."/>
            <person name="Palmer L.E."/>
            <person name="de la Bastide M."/>
            <person name="Spiegel L."/>
            <person name="Nascimento L."/>
            <person name="Zutavern T."/>
            <person name="O'Shaughnessy A."/>
            <person name="Dike S."/>
            <person name="Dedhia N."/>
            <person name="Preston R."/>
            <person name="Balija V."/>
            <person name="McCombie W.R."/>
            <person name="Chow T."/>
            <person name="Chen H."/>
            <person name="Chung M."/>
            <person name="Chen C."/>
            <person name="Shaw J."/>
            <person name="Wu H."/>
            <person name="Hsiao K."/>
            <person name="Chao Y."/>
            <person name="Chu M."/>
            <person name="Cheng C."/>
            <person name="Hour A."/>
            <person name="Lee P."/>
            <person name="Lin S."/>
            <person name="Lin Y."/>
            <person name="Liou J."/>
            <person name="Liu S."/>
            <person name="Hsing Y."/>
            <person name="Raghuvanshi S."/>
            <person name="Mohanty A."/>
            <person name="Bharti A.K."/>
            <person name="Gaur A."/>
            <person name="Gupta V."/>
            <person name="Kumar D."/>
            <person name="Ravi V."/>
            <person name="Vij S."/>
            <person name="Kapur A."/>
            <person name="Khurana P."/>
            <person name="Khurana P."/>
            <person name="Khurana J.P."/>
            <person name="Tyagi A.K."/>
            <person name="Gaikwad K."/>
            <person name="Singh A."/>
            <person name="Dalal V."/>
            <person name="Srivastava S."/>
            <person name="Dixit A."/>
            <person name="Pal A.K."/>
            <person name="Ghazi I.A."/>
            <person name="Yadav M."/>
            <person name="Pandit A."/>
            <person name="Bhargava A."/>
            <person name="Sureshbabu K."/>
            <person name="Batra K."/>
            <person name="Sharma T.R."/>
            <person name="Mohapatra T."/>
            <person name="Singh N.K."/>
            <person name="Messing J."/>
            <person name="Nelson A.B."/>
            <person name="Fuks G."/>
            <person name="Kavchok S."/>
            <person name="Keizer G."/>
            <person name="Linton E."/>
            <person name="Llaca V."/>
            <person name="Song R."/>
            <person name="Tanyolac B."/>
            <person name="Young S."/>
            <person name="Ho-Il K."/>
            <person name="Hahn J.H."/>
            <person name="Sangsakoo G."/>
            <person name="Vanavichit A."/>
            <person name="de Mattos Luiz.A.T."/>
            <person name="Zimmer P.D."/>
            <person name="Malone G."/>
            <person name="Dellagostin O."/>
            <person name="de Oliveira A.C."/>
            <person name="Bevan M."/>
            <person name="Bancroft I."/>
            <person name="Minx P."/>
            <person name="Cordum H."/>
            <person name="Wilson R."/>
            <person name="Cheng Z."/>
            <person name="Jin W."/>
            <person name="Jiang J."/>
            <person name="Leong S.A."/>
            <person name="Iwama H."/>
            <person name="Gojobori T."/>
            <person name="Itoh T."/>
            <person name="Niimura Y."/>
            <person name="Fujii Y."/>
            <person name="Habara T."/>
            <person name="Sakai H."/>
            <person name="Sato Y."/>
            <person name="Wilson G."/>
            <person name="Kumar K."/>
            <person name="McCouch S."/>
            <person name="Juretic N."/>
            <person name="Hoen D."/>
            <person name="Wright S."/>
            <person name="Bruskiewich R."/>
            <person name="Bureau T."/>
            <person name="Miyao A."/>
            <person name="Hirochika H."/>
            <person name="Nishikawa T."/>
            <person name="Kadowaki K."/>
            <person name="Sugiura M."/>
            <person name="Burr B."/>
            <person name="Sasaki T."/>
        </authorList>
    </citation>
    <scope>NUCLEOTIDE SEQUENCE [LARGE SCALE GENOMIC DNA]</scope>
    <source>
        <strain evidence="3">cv. Nipponbare</strain>
    </source>
</reference>
<evidence type="ECO:0000256" key="1">
    <source>
        <dbReference type="SAM" id="MobiDB-lite"/>
    </source>
</evidence>
<sequence length="77" mass="7747">MAQPSHASIRFDSPPPNQPKIESESGTTSERASETDLGASRHNRAPPPPPRDPGDAAAAASSAEEGGGGGGEGIELE</sequence>
<dbReference type="AlphaFoldDB" id="Q5VRK9"/>
<accession>Q5VRK9</accession>
<feature type="region of interest" description="Disordered" evidence="1">
    <location>
        <begin position="1"/>
        <end position="77"/>
    </location>
</feature>
<dbReference type="Proteomes" id="UP000000763">
    <property type="component" value="Chromosome 6"/>
</dbReference>
<feature type="compositionally biased region" description="Low complexity" evidence="1">
    <location>
        <begin position="55"/>
        <end position="64"/>
    </location>
</feature>
<proteinExistence type="predicted"/>
<name>Q5VRK9_ORYSJ</name>
<evidence type="ECO:0000313" key="3">
    <source>
        <dbReference type="Proteomes" id="UP000000763"/>
    </source>
</evidence>
<organism evidence="2 3">
    <name type="scientific">Oryza sativa subsp. japonica</name>
    <name type="common">Rice</name>
    <dbReference type="NCBI Taxonomy" id="39947"/>
    <lineage>
        <taxon>Eukaryota</taxon>
        <taxon>Viridiplantae</taxon>
        <taxon>Streptophyta</taxon>
        <taxon>Embryophyta</taxon>
        <taxon>Tracheophyta</taxon>
        <taxon>Spermatophyta</taxon>
        <taxon>Magnoliopsida</taxon>
        <taxon>Liliopsida</taxon>
        <taxon>Poales</taxon>
        <taxon>Poaceae</taxon>
        <taxon>BOP clade</taxon>
        <taxon>Oryzoideae</taxon>
        <taxon>Oryzeae</taxon>
        <taxon>Oryzinae</taxon>
        <taxon>Oryza</taxon>
        <taxon>Oryza sativa</taxon>
    </lineage>
</organism>
<protein>
    <submittedName>
        <fullName evidence="2">Uncharacterized protein</fullName>
    </submittedName>
</protein>